<gene>
    <name evidence="2" type="ORF">FOYG_14101</name>
</gene>
<dbReference type="Pfam" id="PF00561">
    <property type="entry name" value="Abhydrolase_1"/>
    <property type="match status" value="1"/>
</dbReference>
<evidence type="ECO:0000313" key="3">
    <source>
        <dbReference type="Proteomes" id="UP000030753"/>
    </source>
</evidence>
<dbReference type="AlphaFoldDB" id="W9HU46"/>
<accession>W9HU46</accession>
<evidence type="ECO:0000313" key="2">
    <source>
        <dbReference type="EMBL" id="EWY84349.1"/>
    </source>
</evidence>
<dbReference type="Proteomes" id="UP000030753">
    <property type="component" value="Unassembled WGS sequence"/>
</dbReference>
<dbReference type="SUPFAM" id="SSF53474">
    <property type="entry name" value="alpha/beta-Hydrolases"/>
    <property type="match status" value="1"/>
</dbReference>
<sequence length="257" mass="28022">MAWATANDGCDIYYEDKGNGPVLVFISGYMGIANIWHQQIKAFSPKYRCLSFDRRGYGRSAKPEAIEEHSIDKQVGDIKTILHVANVTGPVILSTHSMGCNIASAFYLAYPELVAGIICSASHYDGELAGSLGLNVDGLVEPVRNLPTRPGFFEKLGLTPDIALEAAKWPIYGLEGSAHVAANFVIAGQYAKFDIPVLLVHGDSDIVTPADPAVVKFDEALPKSRLVYLKGVNHFPQIEAPGEYNDIVQEFLTKYYA</sequence>
<dbReference type="InterPro" id="IPR000073">
    <property type="entry name" value="AB_hydrolase_1"/>
</dbReference>
<dbReference type="EMBL" id="JH717847">
    <property type="protein sequence ID" value="EWY84349.1"/>
    <property type="molecule type" value="Genomic_DNA"/>
</dbReference>
<dbReference type="PANTHER" id="PTHR43329">
    <property type="entry name" value="EPOXIDE HYDROLASE"/>
    <property type="match status" value="1"/>
</dbReference>
<dbReference type="Gene3D" id="3.40.50.1820">
    <property type="entry name" value="alpha/beta hydrolase"/>
    <property type="match status" value="1"/>
</dbReference>
<proteinExistence type="predicted"/>
<evidence type="ECO:0000259" key="1">
    <source>
        <dbReference type="Pfam" id="PF00561"/>
    </source>
</evidence>
<organism evidence="2 3">
    <name type="scientific">Fusarium oxysporum NRRL 32931</name>
    <dbReference type="NCBI Taxonomy" id="660029"/>
    <lineage>
        <taxon>Eukaryota</taxon>
        <taxon>Fungi</taxon>
        <taxon>Dikarya</taxon>
        <taxon>Ascomycota</taxon>
        <taxon>Pezizomycotina</taxon>
        <taxon>Sordariomycetes</taxon>
        <taxon>Hypocreomycetidae</taxon>
        <taxon>Hypocreales</taxon>
        <taxon>Nectriaceae</taxon>
        <taxon>Fusarium</taxon>
        <taxon>Fusarium oxysporum species complex</taxon>
    </lineage>
</organism>
<reference evidence="2 3" key="1">
    <citation type="submission" date="2011-06" db="EMBL/GenBank/DDBJ databases">
        <title>The Genome Sequence of Fusarium oxysporum FOSC 3-a.</title>
        <authorList>
            <consortium name="The Broad Institute Genome Sequencing Platform"/>
            <person name="Ma L.-J."/>
            <person name="Gale L.R."/>
            <person name="Schwartz D.C."/>
            <person name="Zhou S."/>
            <person name="Corby-Kistler H."/>
            <person name="Young S.K."/>
            <person name="Zeng Q."/>
            <person name="Gargeya S."/>
            <person name="Fitzgerald M."/>
            <person name="Haas B."/>
            <person name="Abouelleil A."/>
            <person name="Alvarado L."/>
            <person name="Arachchi H.M."/>
            <person name="Berlin A."/>
            <person name="Brown A."/>
            <person name="Chapman S.B."/>
            <person name="Chen Z."/>
            <person name="Dunbar C."/>
            <person name="Freedman E."/>
            <person name="Gearin G."/>
            <person name="Gellesch M."/>
            <person name="Goldberg J."/>
            <person name="Griggs A."/>
            <person name="Gujja S."/>
            <person name="Heiman D."/>
            <person name="Howarth C."/>
            <person name="Larson L."/>
            <person name="Lui A."/>
            <person name="MacDonald P.J.P."/>
            <person name="Mehta T."/>
            <person name="Montmayeur A."/>
            <person name="Murphy C."/>
            <person name="Neiman D."/>
            <person name="Pearson M."/>
            <person name="Priest M."/>
            <person name="Roberts A."/>
            <person name="Saif S."/>
            <person name="Shea T."/>
            <person name="Shenoy N."/>
            <person name="Sisk P."/>
            <person name="Stolte C."/>
            <person name="Sykes S."/>
            <person name="Wortman J."/>
            <person name="Nusbaum C."/>
            <person name="Birren B."/>
        </authorList>
    </citation>
    <scope>NUCLEOTIDE SEQUENCE [LARGE SCALE GENOMIC DNA]</scope>
    <source>
        <strain evidence="3">FOSC 3-a</strain>
    </source>
</reference>
<dbReference type="HOGENOM" id="CLU_020336_50_1_1"/>
<feature type="domain" description="AB hydrolase-1" evidence="1">
    <location>
        <begin position="21"/>
        <end position="122"/>
    </location>
</feature>
<dbReference type="InterPro" id="IPR029058">
    <property type="entry name" value="AB_hydrolase_fold"/>
</dbReference>
<name>W9HU46_FUSOX</name>
<protein>
    <recommendedName>
        <fullName evidence="1">AB hydrolase-1 domain-containing protein</fullName>
    </recommendedName>
</protein>